<keyword evidence="2" id="KW-1185">Reference proteome</keyword>
<dbReference type="Proteomes" id="UP000569732">
    <property type="component" value="Unassembled WGS sequence"/>
</dbReference>
<comment type="caution">
    <text evidence="1">The sequence shown here is derived from an EMBL/GenBank/DDBJ whole genome shotgun (WGS) entry which is preliminary data.</text>
</comment>
<accession>A0A853I7H9</accession>
<reference evidence="1 2" key="1">
    <citation type="submission" date="2020-07" db="EMBL/GenBank/DDBJ databases">
        <title>Endozoicomonas sp. nov., isolated from sediment.</title>
        <authorList>
            <person name="Gu T."/>
        </authorList>
    </citation>
    <scope>NUCLEOTIDE SEQUENCE [LARGE SCALE GENOMIC DNA]</scope>
    <source>
        <strain evidence="1 2">SM1973</strain>
    </source>
</reference>
<evidence type="ECO:0000313" key="1">
    <source>
        <dbReference type="EMBL" id="NYZ65517.1"/>
    </source>
</evidence>
<protein>
    <submittedName>
        <fullName evidence="1">Uncharacterized protein</fullName>
    </submittedName>
</protein>
<dbReference type="EMBL" id="JACCKB010000005">
    <property type="protein sequence ID" value="NYZ65517.1"/>
    <property type="molecule type" value="Genomic_DNA"/>
</dbReference>
<gene>
    <name evidence="1" type="ORF">H0A36_05800</name>
</gene>
<evidence type="ECO:0000313" key="2">
    <source>
        <dbReference type="Proteomes" id="UP000569732"/>
    </source>
</evidence>
<name>A0A853I7H9_9GAMM</name>
<proteinExistence type="predicted"/>
<organism evidence="1 2">
    <name type="scientific">Spartinivicinus marinus</name>
    <dbReference type="NCBI Taxonomy" id="2994442"/>
    <lineage>
        <taxon>Bacteria</taxon>
        <taxon>Pseudomonadati</taxon>
        <taxon>Pseudomonadota</taxon>
        <taxon>Gammaproteobacteria</taxon>
        <taxon>Oceanospirillales</taxon>
        <taxon>Zooshikellaceae</taxon>
        <taxon>Spartinivicinus</taxon>
    </lineage>
</organism>
<sequence>MNSGRETNTVNRVVIQIPIIHTQVDLGSLAASVSQTQIHQQGQQAWAQQQALITQAWNEIKQFVHSLQLNFAKVKLYQDGLPICGKEQQIVRDLAEQGSINHQLLLDLMAKGATLMGTESSELLREEYQFTKVAITQKHQQHTLEKAKQLLLQRDQFIAERINSTLAEQETAIIFLGMLHSLSSLLANDIQLINPIADAQNNNQ</sequence>
<dbReference type="RefSeq" id="WP_180567542.1">
    <property type="nucleotide sequence ID" value="NZ_JACCKB010000005.1"/>
</dbReference>
<dbReference type="AlphaFoldDB" id="A0A853I7H9"/>